<name>A0A0A1U954_ENTIV</name>
<dbReference type="OMA" id="ELTWTCP"/>
<keyword evidence="2" id="KW-1185">Reference proteome</keyword>
<dbReference type="KEGG" id="eiv:EIN_155310"/>
<dbReference type="VEuPathDB" id="AmoebaDB:EIN_155310"/>
<organism evidence="1 2">
    <name type="scientific">Entamoeba invadens IP1</name>
    <dbReference type="NCBI Taxonomy" id="370355"/>
    <lineage>
        <taxon>Eukaryota</taxon>
        <taxon>Amoebozoa</taxon>
        <taxon>Evosea</taxon>
        <taxon>Archamoebae</taxon>
        <taxon>Mastigamoebida</taxon>
        <taxon>Entamoebidae</taxon>
        <taxon>Entamoeba</taxon>
    </lineage>
</organism>
<dbReference type="EMBL" id="KB206474">
    <property type="protein sequence ID" value="ELP91424.1"/>
    <property type="molecule type" value="Genomic_DNA"/>
</dbReference>
<sequence length="681" mass="77876">MNGMDEMTDYNTMLKKDIASLKTIGAPIAKTIFCSVIRAPMVDVSCDSYGFVDAKTLFFGRSDSLSFTQQTSVFEYQTEGSVRQCIITDDNSVFVLGASFEMVYPIYSKIEIFGTSISTDGEKVYVTTPKGFFVLDQTTFTLTLRCSGNFISSFVDRQNKLIYGLRKDRVDIFNLDSFAYKRVITLPEHAISFDKANKPFDFAVSLKSGARLVFSGETTIYLNPLFDNVVSSWCFGDCTVSCNYNTLSSDYTSTQKKYNVTVSRLIKKEERFVEQFDTYTMDQPWGVICEKTNSFLNEKVSLQIVTQSELVEFGWDAEPLFFPIRVLRKVQSKVEPVESEIFNIMNDDLYPCQVASLFVDYESPDDQTKLGDLLKKSPQHISQKIRVIGCLGNAVEKIFSPSYNEDVVAIFERTKRDITSKADIVVALLHTVQVYSALSDIFVIPLDILNLTVGQLLVNQQTRELVAQTNLSIVEQSGIYDLICPFSQCGEFFDEEMCVCRLVNELLLVEVTPVKFIQLMSVRSDIPRIVCFELINQNRIELCGKVVLGYGSEELKQWVLEGRWFNLYSENKTFQKLKNDIIERLRLVLSKSRTVKDEILSDEILEMRLNEIRGGMEIEKRAKIARNYIEQMQLNNKTYKYDEFVSVLERNRIEIELIASGRLEKTTYLLSKEQLDYLGAH</sequence>
<dbReference type="GeneID" id="14890241"/>
<dbReference type="Proteomes" id="UP000014680">
    <property type="component" value="Unassembled WGS sequence"/>
</dbReference>
<dbReference type="AlphaFoldDB" id="A0A0A1U954"/>
<proteinExistence type="predicted"/>
<evidence type="ECO:0000313" key="1">
    <source>
        <dbReference type="EMBL" id="ELP91424.1"/>
    </source>
</evidence>
<dbReference type="RefSeq" id="XP_004258195.1">
    <property type="nucleotide sequence ID" value="XM_004258147.1"/>
</dbReference>
<evidence type="ECO:0000313" key="2">
    <source>
        <dbReference type="Proteomes" id="UP000014680"/>
    </source>
</evidence>
<accession>A0A0A1U954</accession>
<reference evidence="1 2" key="1">
    <citation type="submission" date="2012-10" db="EMBL/GenBank/DDBJ databases">
        <authorList>
            <person name="Zafar N."/>
            <person name="Inman J."/>
            <person name="Hall N."/>
            <person name="Lorenzi H."/>
            <person name="Caler E."/>
        </authorList>
    </citation>
    <scope>NUCLEOTIDE SEQUENCE [LARGE SCALE GENOMIC DNA]</scope>
    <source>
        <strain evidence="1 2">IP1</strain>
    </source>
</reference>
<protein>
    <submittedName>
        <fullName evidence="1">Uncharacterized protein</fullName>
    </submittedName>
</protein>
<gene>
    <name evidence="1" type="ORF">EIN_155310</name>
</gene>